<accession>V8QSN7</accession>
<dbReference type="Gene3D" id="1.10.10.60">
    <property type="entry name" value="Homeodomain-like"/>
    <property type="match status" value="1"/>
</dbReference>
<evidence type="ECO:0000256" key="2">
    <source>
        <dbReference type="ARBA" id="ARBA00023125"/>
    </source>
</evidence>
<dbReference type="SUPFAM" id="SSF46689">
    <property type="entry name" value="Homeodomain-like"/>
    <property type="match status" value="2"/>
</dbReference>
<feature type="domain" description="HTH araC/xylS-type" evidence="4">
    <location>
        <begin position="179"/>
        <end position="276"/>
    </location>
</feature>
<dbReference type="GO" id="GO:0003700">
    <property type="term" value="F:DNA-binding transcription factor activity"/>
    <property type="evidence" value="ECO:0007669"/>
    <property type="project" value="InterPro"/>
</dbReference>
<sequence>MGSSKPHAPEAIRYWHANVLGGIDLLKADCITHRFARHAHEEFVIAVFERGAEQIETEGRCLTASAGSTLLIPPGIAHTGHAADTEGWSYRAFYPQPGLIQELCADTFRSKIQLGMMRVGLYDDRALFGRLTQTHRCLSANNSGLDHAVALVAALRSVFVYAHPDSEIKKAGNENRAVCIAREFIDVHYGDPINGAEIAAMVGLSLPHLMRAFVAQMGVPINIYLTSVRLAHARKLLLAGHSAANVAVSVGFVDQSHLIRRFREAFGVTPGKYVRDSGICIPGSGSEHSRERAHHEHDEGRRRLRFERNRCT</sequence>
<evidence type="ECO:0000256" key="1">
    <source>
        <dbReference type="ARBA" id="ARBA00023015"/>
    </source>
</evidence>
<dbReference type="HOGENOM" id="CLU_000445_88_16_4"/>
<dbReference type="InterPro" id="IPR003313">
    <property type="entry name" value="AraC-bd"/>
</dbReference>
<keyword evidence="3" id="KW-0804">Transcription</keyword>
<comment type="caution">
    <text evidence="5">The sequence shown here is derived from an EMBL/GenBank/DDBJ whole genome shotgun (WGS) entry which is preliminary data.</text>
</comment>
<dbReference type="GO" id="GO:0043565">
    <property type="term" value="F:sequence-specific DNA binding"/>
    <property type="evidence" value="ECO:0007669"/>
    <property type="project" value="InterPro"/>
</dbReference>
<dbReference type="EMBL" id="AYXT01000010">
    <property type="protein sequence ID" value="ETF02353.1"/>
    <property type="molecule type" value="Genomic_DNA"/>
</dbReference>
<dbReference type="PANTHER" id="PTHR46796:SF2">
    <property type="entry name" value="TRANSCRIPTIONAL REGULATORY PROTEIN"/>
    <property type="match status" value="1"/>
</dbReference>
<reference evidence="5 6" key="1">
    <citation type="journal article" date="2014" name="Genome Announc.">
        <title>Draft Genome Sequence of Advenella kashmirensis Strain W13003, a Polycyclic Aromatic Hydrocarbon-Degrading Bacterium.</title>
        <authorList>
            <person name="Wang X."/>
            <person name="Jin D."/>
            <person name="Zhou L."/>
            <person name="Wu L."/>
            <person name="An W."/>
            <person name="Zhao L."/>
        </authorList>
    </citation>
    <scope>NUCLEOTIDE SEQUENCE [LARGE SCALE GENOMIC DNA]</scope>
    <source>
        <strain evidence="5 6">W13003</strain>
    </source>
</reference>
<dbReference type="SUPFAM" id="SSF51215">
    <property type="entry name" value="Regulatory protein AraC"/>
    <property type="match status" value="1"/>
</dbReference>
<dbReference type="Pfam" id="PF12833">
    <property type="entry name" value="HTH_18"/>
    <property type="match status" value="1"/>
</dbReference>
<keyword evidence="1" id="KW-0805">Transcription regulation</keyword>
<dbReference type="PANTHER" id="PTHR46796">
    <property type="entry name" value="HTH-TYPE TRANSCRIPTIONAL ACTIVATOR RHAS-RELATED"/>
    <property type="match status" value="1"/>
</dbReference>
<dbReference type="InterPro" id="IPR009057">
    <property type="entry name" value="Homeodomain-like_sf"/>
</dbReference>
<evidence type="ECO:0000313" key="6">
    <source>
        <dbReference type="Proteomes" id="UP000018733"/>
    </source>
</evidence>
<dbReference type="InterPro" id="IPR018060">
    <property type="entry name" value="HTH_AraC"/>
</dbReference>
<dbReference type="Pfam" id="PF02311">
    <property type="entry name" value="AraC_binding"/>
    <property type="match status" value="1"/>
</dbReference>
<gene>
    <name evidence="5" type="ORF">W822_12935</name>
</gene>
<dbReference type="PATRIC" id="fig|1424334.3.peg.2597"/>
<dbReference type="eggNOG" id="COG2207">
    <property type="taxonomic scope" value="Bacteria"/>
</dbReference>
<dbReference type="STRING" id="1424334.W822_12935"/>
<evidence type="ECO:0000256" key="3">
    <source>
        <dbReference type="ARBA" id="ARBA00023163"/>
    </source>
</evidence>
<dbReference type="RefSeq" id="WP_024005547.1">
    <property type="nucleotide sequence ID" value="NZ_KI650980.1"/>
</dbReference>
<dbReference type="SMART" id="SM00342">
    <property type="entry name" value="HTH_ARAC"/>
    <property type="match status" value="1"/>
</dbReference>
<dbReference type="InterPro" id="IPR050204">
    <property type="entry name" value="AraC_XylS_family_regulators"/>
</dbReference>
<evidence type="ECO:0000313" key="5">
    <source>
        <dbReference type="EMBL" id="ETF02353.1"/>
    </source>
</evidence>
<dbReference type="Proteomes" id="UP000018733">
    <property type="component" value="Unassembled WGS sequence"/>
</dbReference>
<keyword evidence="2" id="KW-0238">DNA-binding</keyword>
<proteinExistence type="predicted"/>
<organism evidence="5 6">
    <name type="scientific">Advenella kashmirensis W13003</name>
    <dbReference type="NCBI Taxonomy" id="1424334"/>
    <lineage>
        <taxon>Bacteria</taxon>
        <taxon>Pseudomonadati</taxon>
        <taxon>Pseudomonadota</taxon>
        <taxon>Betaproteobacteria</taxon>
        <taxon>Burkholderiales</taxon>
        <taxon>Alcaligenaceae</taxon>
    </lineage>
</organism>
<name>V8QSN7_9BURK</name>
<protein>
    <recommendedName>
        <fullName evidence="4">HTH araC/xylS-type domain-containing protein</fullName>
    </recommendedName>
</protein>
<keyword evidence="6" id="KW-1185">Reference proteome</keyword>
<dbReference type="InterPro" id="IPR037923">
    <property type="entry name" value="HTH-like"/>
</dbReference>
<dbReference type="PROSITE" id="PS01124">
    <property type="entry name" value="HTH_ARAC_FAMILY_2"/>
    <property type="match status" value="1"/>
</dbReference>
<evidence type="ECO:0000259" key="4">
    <source>
        <dbReference type="PROSITE" id="PS01124"/>
    </source>
</evidence>
<dbReference type="AlphaFoldDB" id="V8QSN7"/>
<dbReference type="OrthoDB" id="3631840at2"/>